<proteinExistence type="predicted"/>
<keyword evidence="2" id="KW-1185">Reference proteome</keyword>
<dbReference type="EMBL" id="CYTW01000002">
    <property type="protein sequence ID" value="CUK01545.1"/>
    <property type="molecule type" value="Genomic_DNA"/>
</dbReference>
<gene>
    <name evidence="1" type="ORF">PH7735_02467</name>
</gene>
<protein>
    <submittedName>
        <fullName evidence="1">Uncharacterized protein</fullName>
    </submittedName>
</protein>
<name>A0A0P1IK98_9RHOB</name>
<dbReference type="Proteomes" id="UP000051870">
    <property type="component" value="Unassembled WGS sequence"/>
</dbReference>
<dbReference type="AlphaFoldDB" id="A0A0P1IK98"/>
<accession>A0A0P1IK98</accession>
<sequence length="46" mass="5033">MCAGLFVMEVSPLPVALGWKCTFPCFIFSTVGIKKSENYDLASECV</sequence>
<evidence type="ECO:0000313" key="2">
    <source>
        <dbReference type="Proteomes" id="UP000051870"/>
    </source>
</evidence>
<dbReference type="STRING" id="1715693.PH7735_02467"/>
<reference evidence="2" key="1">
    <citation type="submission" date="2015-09" db="EMBL/GenBank/DDBJ databases">
        <authorList>
            <person name="Rodrigo-Torres Lidia"/>
            <person name="Arahal R.David."/>
        </authorList>
    </citation>
    <scope>NUCLEOTIDE SEQUENCE [LARGE SCALE GENOMIC DNA]</scope>
    <source>
        <strain evidence="2">CECT 7735</strain>
    </source>
</reference>
<organism evidence="1 2">
    <name type="scientific">Shimia thalassica</name>
    <dbReference type="NCBI Taxonomy" id="1715693"/>
    <lineage>
        <taxon>Bacteria</taxon>
        <taxon>Pseudomonadati</taxon>
        <taxon>Pseudomonadota</taxon>
        <taxon>Alphaproteobacteria</taxon>
        <taxon>Rhodobacterales</taxon>
        <taxon>Roseobacteraceae</taxon>
    </lineage>
</organism>
<evidence type="ECO:0000313" key="1">
    <source>
        <dbReference type="EMBL" id="CUK01545.1"/>
    </source>
</evidence>